<protein>
    <submittedName>
        <fullName evidence="2">Uncharacterized protein</fullName>
    </submittedName>
</protein>
<dbReference type="Proteomes" id="UP000186817">
    <property type="component" value="Unassembled WGS sequence"/>
</dbReference>
<keyword evidence="3" id="KW-1185">Reference proteome</keyword>
<proteinExistence type="predicted"/>
<dbReference type="AlphaFoldDB" id="A0A1Q9D3P7"/>
<dbReference type="OrthoDB" id="10538563at2759"/>
<accession>A0A1Q9D3P7</accession>
<feature type="region of interest" description="Disordered" evidence="1">
    <location>
        <begin position="206"/>
        <end position="234"/>
    </location>
</feature>
<evidence type="ECO:0000256" key="1">
    <source>
        <dbReference type="SAM" id="MobiDB-lite"/>
    </source>
</evidence>
<gene>
    <name evidence="2" type="ORF">AK812_SmicGene28724</name>
</gene>
<feature type="compositionally biased region" description="Low complexity" evidence="1">
    <location>
        <begin position="219"/>
        <end position="233"/>
    </location>
</feature>
<organism evidence="2 3">
    <name type="scientific">Symbiodinium microadriaticum</name>
    <name type="common">Dinoflagellate</name>
    <name type="synonym">Zooxanthella microadriatica</name>
    <dbReference type="NCBI Taxonomy" id="2951"/>
    <lineage>
        <taxon>Eukaryota</taxon>
        <taxon>Sar</taxon>
        <taxon>Alveolata</taxon>
        <taxon>Dinophyceae</taxon>
        <taxon>Suessiales</taxon>
        <taxon>Symbiodiniaceae</taxon>
        <taxon>Symbiodinium</taxon>
    </lineage>
</organism>
<evidence type="ECO:0000313" key="3">
    <source>
        <dbReference type="Proteomes" id="UP000186817"/>
    </source>
</evidence>
<comment type="caution">
    <text evidence="2">The sequence shown here is derived from an EMBL/GenBank/DDBJ whole genome shotgun (WGS) entry which is preliminary data.</text>
</comment>
<evidence type="ECO:0000313" key="2">
    <source>
        <dbReference type="EMBL" id="OLP89775.1"/>
    </source>
</evidence>
<reference evidence="2 3" key="1">
    <citation type="submission" date="2016-02" db="EMBL/GenBank/DDBJ databases">
        <title>Genome analysis of coral dinoflagellate symbionts highlights evolutionary adaptations to a symbiotic lifestyle.</title>
        <authorList>
            <person name="Aranda M."/>
            <person name="Li Y."/>
            <person name="Liew Y.J."/>
            <person name="Baumgarten S."/>
            <person name="Simakov O."/>
            <person name="Wilson M."/>
            <person name="Piel J."/>
            <person name="Ashoor H."/>
            <person name="Bougouffa S."/>
            <person name="Bajic V.B."/>
            <person name="Ryu T."/>
            <person name="Ravasi T."/>
            <person name="Bayer T."/>
            <person name="Micklem G."/>
            <person name="Kim H."/>
            <person name="Bhak J."/>
            <person name="Lajeunesse T.C."/>
            <person name="Voolstra C.R."/>
        </authorList>
    </citation>
    <scope>NUCLEOTIDE SEQUENCE [LARGE SCALE GENOMIC DNA]</scope>
    <source>
        <strain evidence="2 3">CCMP2467</strain>
    </source>
</reference>
<sequence>MKQPLQYGFGRIEMRGWQTVQQRSCAEEIVWINRERTQEVRWMLEEDADQPPLLDGLDKRNIIKGKRKRNKVDYRAVEREIEAEERRHKDVFSDGSNESQGEEAIETMTPKEWSALHASQCAKATKLFHQWMLSTCTPRHEEILKRKGKLITRLPVSLVGPGQLMLKKGLQSYGIALHFHSQERHSAEWQAARVKLASRAQAATALREGQAPLKPPLVEAPAAEETGAATTGPVPKRKRLRRMAPRLLLKWR</sequence>
<name>A0A1Q9D3P7_SYMMI</name>
<dbReference type="EMBL" id="LSRX01000745">
    <property type="protein sequence ID" value="OLP89775.1"/>
    <property type="molecule type" value="Genomic_DNA"/>
</dbReference>